<evidence type="ECO:0000313" key="1">
    <source>
        <dbReference type="EMBL" id="KAL0150650.1"/>
    </source>
</evidence>
<organism evidence="1 2">
    <name type="scientific">Cirrhinus mrigala</name>
    <name type="common">Mrigala</name>
    <dbReference type="NCBI Taxonomy" id="683832"/>
    <lineage>
        <taxon>Eukaryota</taxon>
        <taxon>Metazoa</taxon>
        <taxon>Chordata</taxon>
        <taxon>Craniata</taxon>
        <taxon>Vertebrata</taxon>
        <taxon>Euteleostomi</taxon>
        <taxon>Actinopterygii</taxon>
        <taxon>Neopterygii</taxon>
        <taxon>Teleostei</taxon>
        <taxon>Ostariophysi</taxon>
        <taxon>Cypriniformes</taxon>
        <taxon>Cyprinidae</taxon>
        <taxon>Labeoninae</taxon>
        <taxon>Labeonini</taxon>
        <taxon>Cirrhinus</taxon>
    </lineage>
</organism>
<protein>
    <submittedName>
        <fullName evidence="1">Uncharacterized protein</fullName>
    </submittedName>
</protein>
<accession>A0ABD0MKI0</accession>
<feature type="non-terminal residue" evidence="1">
    <location>
        <position position="64"/>
    </location>
</feature>
<dbReference type="AlphaFoldDB" id="A0ABD0MKI0"/>
<reference evidence="1 2" key="1">
    <citation type="submission" date="2024-05" db="EMBL/GenBank/DDBJ databases">
        <title>Genome sequencing and assembly of Indian major carp, Cirrhinus mrigala (Hamilton, 1822).</title>
        <authorList>
            <person name="Mohindra V."/>
            <person name="Chowdhury L.M."/>
            <person name="Lal K."/>
            <person name="Jena J.K."/>
        </authorList>
    </citation>
    <scope>NUCLEOTIDE SEQUENCE [LARGE SCALE GENOMIC DNA]</scope>
    <source>
        <strain evidence="1">CM1030</strain>
        <tissue evidence="1">Blood</tissue>
    </source>
</reference>
<keyword evidence="2" id="KW-1185">Reference proteome</keyword>
<name>A0ABD0MKI0_CIRMR</name>
<dbReference type="Proteomes" id="UP001529510">
    <property type="component" value="Unassembled WGS sequence"/>
</dbReference>
<gene>
    <name evidence="1" type="ORF">M9458_054067</name>
</gene>
<feature type="non-terminal residue" evidence="1">
    <location>
        <position position="1"/>
    </location>
</feature>
<comment type="caution">
    <text evidence="1">The sequence shown here is derived from an EMBL/GenBank/DDBJ whole genome shotgun (WGS) entry which is preliminary data.</text>
</comment>
<proteinExistence type="predicted"/>
<dbReference type="EMBL" id="JAMKFB020000286">
    <property type="protein sequence ID" value="KAL0150650.1"/>
    <property type="molecule type" value="Genomic_DNA"/>
</dbReference>
<sequence length="64" mass="7271">VVASDFAWSPEFLQELLPSAKRTALLYHLSYLCLGSFPKLERLIRERALDTQLLFGSSEAVLMK</sequence>
<evidence type="ECO:0000313" key="2">
    <source>
        <dbReference type="Proteomes" id="UP001529510"/>
    </source>
</evidence>